<sequence>MDLPDDLLIAIFVKFTVEDIISIQQTCRVFHAFCTTDYIWHTIKIDLPLNLPHQANIKTLSGVELRKLSVTGLRVDNRWRKNPGQLRALNQLENGGIIEQMKYLPPKWLVTMSRVTTSQGTACITLSIWDCDSASNAKRVNLISFDAVQPPTFSAALSEDGLHVFIVVFAIFVPRSDTTADALRVYRIPLQGSHFVDHSGTNYLLSRIAKSDLEGPIFDAHICGETVACLIARFSTTMDDPPTPTYHILFLNIKSGKYLTVDVDVPRPYMQLRLFPDSYFILVGVPMKDRGSTIDLRVYDGTSLLQTLENLETGDSSASMALGNPCATYISTTSGSLSAAQVELELSTGQCSTVAALSFPDHLSNQYLVRFPVHLDSDGITRFQTHDEPNIYPFQKATTSSMVEHTSFGVSGHRAVWTERRWDLESDNTVCTIMKAAFPTGNSGPVIVGPLLPNHTALPFQIHTCQSLALDEALGRVFIGLYTGDIYILEL</sequence>
<dbReference type="Proteomes" id="UP000799118">
    <property type="component" value="Unassembled WGS sequence"/>
</dbReference>
<dbReference type="SUPFAM" id="SSF81383">
    <property type="entry name" value="F-box domain"/>
    <property type="match status" value="1"/>
</dbReference>
<organism evidence="2 3">
    <name type="scientific">Gymnopus androsaceus JB14</name>
    <dbReference type="NCBI Taxonomy" id="1447944"/>
    <lineage>
        <taxon>Eukaryota</taxon>
        <taxon>Fungi</taxon>
        <taxon>Dikarya</taxon>
        <taxon>Basidiomycota</taxon>
        <taxon>Agaricomycotina</taxon>
        <taxon>Agaricomycetes</taxon>
        <taxon>Agaricomycetidae</taxon>
        <taxon>Agaricales</taxon>
        <taxon>Marasmiineae</taxon>
        <taxon>Omphalotaceae</taxon>
        <taxon>Gymnopus</taxon>
    </lineage>
</organism>
<dbReference type="InterPro" id="IPR036047">
    <property type="entry name" value="F-box-like_dom_sf"/>
</dbReference>
<gene>
    <name evidence="2" type="ORF">BT96DRAFT_993211</name>
</gene>
<evidence type="ECO:0000259" key="1">
    <source>
        <dbReference type="PROSITE" id="PS50181"/>
    </source>
</evidence>
<keyword evidence="3" id="KW-1185">Reference proteome</keyword>
<protein>
    <recommendedName>
        <fullName evidence="1">F-box domain-containing protein</fullName>
    </recommendedName>
</protein>
<accession>A0A6A4HU25</accession>
<name>A0A6A4HU25_9AGAR</name>
<dbReference type="Gene3D" id="1.20.1280.50">
    <property type="match status" value="1"/>
</dbReference>
<dbReference type="OrthoDB" id="424465at2759"/>
<dbReference type="PROSITE" id="PS50181">
    <property type="entry name" value="FBOX"/>
    <property type="match status" value="1"/>
</dbReference>
<evidence type="ECO:0000313" key="2">
    <source>
        <dbReference type="EMBL" id="KAE9400205.1"/>
    </source>
</evidence>
<dbReference type="InterPro" id="IPR001810">
    <property type="entry name" value="F-box_dom"/>
</dbReference>
<feature type="domain" description="F-box" evidence="1">
    <location>
        <begin position="1"/>
        <end position="43"/>
    </location>
</feature>
<dbReference type="AlphaFoldDB" id="A0A6A4HU25"/>
<reference evidence="2" key="1">
    <citation type="journal article" date="2019" name="Environ. Microbiol.">
        <title>Fungal ecological strategies reflected in gene transcription - a case study of two litter decomposers.</title>
        <authorList>
            <person name="Barbi F."/>
            <person name="Kohler A."/>
            <person name="Barry K."/>
            <person name="Baskaran P."/>
            <person name="Daum C."/>
            <person name="Fauchery L."/>
            <person name="Ihrmark K."/>
            <person name="Kuo A."/>
            <person name="LaButti K."/>
            <person name="Lipzen A."/>
            <person name="Morin E."/>
            <person name="Grigoriev I.V."/>
            <person name="Henrissat B."/>
            <person name="Lindahl B."/>
            <person name="Martin F."/>
        </authorList>
    </citation>
    <scope>NUCLEOTIDE SEQUENCE</scope>
    <source>
        <strain evidence="2">JB14</strain>
    </source>
</reference>
<proteinExistence type="predicted"/>
<evidence type="ECO:0000313" key="3">
    <source>
        <dbReference type="Proteomes" id="UP000799118"/>
    </source>
</evidence>
<dbReference type="Pfam" id="PF12937">
    <property type="entry name" value="F-box-like"/>
    <property type="match status" value="1"/>
</dbReference>
<dbReference type="EMBL" id="ML769459">
    <property type="protein sequence ID" value="KAE9400205.1"/>
    <property type="molecule type" value="Genomic_DNA"/>
</dbReference>